<evidence type="ECO:0000313" key="2">
    <source>
        <dbReference type="Proteomes" id="UP001498421"/>
    </source>
</evidence>
<sequence length="158" mass="17527">MPQPRLLSSAWGEGFPVIYEAVIQMSGYVVHSRTIVSPHLRNVHIRMAEAIGLAASIIAVVDPSLKVISKCKDIIETAKEAPRDLRTILVEISSLRSTLENLQFLTRSSVKLWVIGKTCTTLWRDAKEPSKISLMHLAVLPLPMTPMLLQVDVKSSKT</sequence>
<protein>
    <submittedName>
        <fullName evidence="1">Uncharacterized protein</fullName>
    </submittedName>
</protein>
<name>A0ABR1HQG9_9HYPO</name>
<keyword evidence="2" id="KW-1185">Reference proteome</keyword>
<dbReference type="Proteomes" id="UP001498421">
    <property type="component" value="Unassembled WGS sequence"/>
</dbReference>
<comment type="caution">
    <text evidence="1">The sequence shown here is derived from an EMBL/GenBank/DDBJ whole genome shotgun (WGS) entry which is preliminary data.</text>
</comment>
<reference evidence="1 2" key="1">
    <citation type="journal article" date="2025" name="Microbiol. Resour. Announc.">
        <title>Draft genome sequences for Neonectria magnoliae and Neonectria punicea, canker pathogens of Liriodendron tulipifera and Acer saccharum in West Virginia.</title>
        <authorList>
            <person name="Petronek H.M."/>
            <person name="Kasson M.T."/>
            <person name="Metheny A.M."/>
            <person name="Stauder C.M."/>
            <person name="Lovett B."/>
            <person name="Lynch S.C."/>
            <person name="Garnas J.R."/>
            <person name="Kasson L.R."/>
            <person name="Stajich J.E."/>
        </authorList>
    </citation>
    <scope>NUCLEOTIDE SEQUENCE [LARGE SCALE GENOMIC DNA]</scope>
    <source>
        <strain evidence="1 2">NRRL 64651</strain>
    </source>
</reference>
<dbReference type="EMBL" id="JAZAVK010000100">
    <property type="protein sequence ID" value="KAK7423247.1"/>
    <property type="molecule type" value="Genomic_DNA"/>
</dbReference>
<evidence type="ECO:0000313" key="1">
    <source>
        <dbReference type="EMBL" id="KAK7423247.1"/>
    </source>
</evidence>
<organism evidence="1 2">
    <name type="scientific">Neonectria magnoliae</name>
    <dbReference type="NCBI Taxonomy" id="2732573"/>
    <lineage>
        <taxon>Eukaryota</taxon>
        <taxon>Fungi</taxon>
        <taxon>Dikarya</taxon>
        <taxon>Ascomycota</taxon>
        <taxon>Pezizomycotina</taxon>
        <taxon>Sordariomycetes</taxon>
        <taxon>Hypocreomycetidae</taxon>
        <taxon>Hypocreales</taxon>
        <taxon>Nectriaceae</taxon>
        <taxon>Neonectria</taxon>
    </lineage>
</organism>
<gene>
    <name evidence="1" type="ORF">QQZ08_009143</name>
</gene>
<accession>A0ABR1HQG9</accession>
<proteinExistence type="predicted"/>